<organism evidence="1 2">
    <name type="scientific">Streptomyces uncialis</name>
    <dbReference type="NCBI Taxonomy" id="1048205"/>
    <lineage>
        <taxon>Bacteria</taxon>
        <taxon>Bacillati</taxon>
        <taxon>Actinomycetota</taxon>
        <taxon>Actinomycetes</taxon>
        <taxon>Kitasatosporales</taxon>
        <taxon>Streptomycetaceae</taxon>
        <taxon>Streptomyces</taxon>
    </lineage>
</organism>
<comment type="caution">
    <text evidence="1">The sequence shown here is derived from an EMBL/GenBank/DDBJ whole genome shotgun (WGS) entry which is preliminary data.</text>
</comment>
<accession>A0A1Q4V6S3</accession>
<evidence type="ECO:0000313" key="2">
    <source>
        <dbReference type="Proteomes" id="UP000186455"/>
    </source>
</evidence>
<gene>
    <name evidence="1" type="ORF">AB852_18985</name>
</gene>
<sequence length="242" mass="26287">MSLPPHPGIFTSVERRYGERNPAPELRLIDGSDPAGVPVSMQLARRTLYDRSADPAARSALWHQIAERGRLDADRSDWPSAVVWLGLPGLSRTASRIVRSFRAERQDVEAELVTCYLEALAETGADTPDPGGHILRSACSRTWTAWRSVRPELAVADVEYVGGRSPGTGTDEVWQADYEPPVRPSGLPAGLRITVPAHRVEGVRIGALAQAWGLAGTATDPRYSGRGHRVATLSLRRVGRNG</sequence>
<reference evidence="1 2" key="1">
    <citation type="submission" date="2015-06" db="EMBL/GenBank/DDBJ databases">
        <title>Cloning and characterization of the uncialamcin biosynthetic gene cluster.</title>
        <authorList>
            <person name="Yan X."/>
            <person name="Huang T."/>
            <person name="Ge H."/>
            <person name="Shen B."/>
        </authorList>
    </citation>
    <scope>NUCLEOTIDE SEQUENCE [LARGE SCALE GENOMIC DNA]</scope>
    <source>
        <strain evidence="1 2">DCA2648</strain>
    </source>
</reference>
<keyword evidence="2" id="KW-1185">Reference proteome</keyword>
<dbReference type="EMBL" id="LFBV01000004">
    <property type="protein sequence ID" value="OKH93542.1"/>
    <property type="molecule type" value="Genomic_DNA"/>
</dbReference>
<dbReference type="AlphaFoldDB" id="A0A1Q4V6S3"/>
<evidence type="ECO:0000313" key="1">
    <source>
        <dbReference type="EMBL" id="OKH93542.1"/>
    </source>
</evidence>
<dbReference type="RefSeq" id="WP_073789967.1">
    <property type="nucleotide sequence ID" value="NZ_LFBV01000004.1"/>
</dbReference>
<name>A0A1Q4V6S3_9ACTN</name>
<dbReference type="STRING" id="1048205.AB852_18985"/>
<dbReference type="Proteomes" id="UP000186455">
    <property type="component" value="Unassembled WGS sequence"/>
</dbReference>
<proteinExistence type="predicted"/>
<protein>
    <submittedName>
        <fullName evidence="1">Uncharacterized protein</fullName>
    </submittedName>
</protein>